<accession>A0A368L4Z3</accession>
<dbReference type="PANTHER" id="PTHR35175">
    <property type="entry name" value="DUF1289 DOMAIN-CONTAINING PROTEIN"/>
    <property type="match status" value="1"/>
</dbReference>
<gene>
    <name evidence="1" type="ORF">DU000_07205</name>
</gene>
<evidence type="ECO:0000313" key="2">
    <source>
        <dbReference type="Proteomes" id="UP000252357"/>
    </source>
</evidence>
<dbReference type="InterPro" id="IPR010710">
    <property type="entry name" value="DUF1289"/>
</dbReference>
<dbReference type="RefSeq" id="WP_114402671.1">
    <property type="nucleotide sequence ID" value="NZ_QPGB01000002.1"/>
</dbReference>
<dbReference type="PANTHER" id="PTHR35175:SF2">
    <property type="entry name" value="DUF1289 DOMAIN-CONTAINING PROTEIN"/>
    <property type="match status" value="1"/>
</dbReference>
<comment type="caution">
    <text evidence="1">The sequence shown here is derived from an EMBL/GenBank/DDBJ whole genome shotgun (WGS) entry which is preliminary data.</text>
</comment>
<keyword evidence="2" id="KW-1185">Reference proteome</keyword>
<dbReference type="Pfam" id="PF06945">
    <property type="entry name" value="DUF1289"/>
    <property type="match status" value="1"/>
</dbReference>
<protein>
    <submittedName>
        <fullName evidence="1">DUF1289 domain-containing protein</fullName>
    </submittedName>
</protein>
<dbReference type="OrthoDB" id="8911262at2"/>
<reference evidence="1 2" key="1">
    <citation type="journal article" date="2018" name="Int. J. Syst. Evol. Microbiol.">
        <title>Parvibium lacunae gen. nov., sp. nov., a new member of the family Alcaligenaceae isolated from a freshwater pond.</title>
        <authorList>
            <person name="Chen W.M."/>
            <person name="Xie P.B."/>
            <person name="Hsu M.Y."/>
            <person name="Sheu S.Y."/>
        </authorList>
    </citation>
    <scope>NUCLEOTIDE SEQUENCE [LARGE SCALE GENOMIC DNA]</scope>
    <source>
        <strain evidence="1 2">KMB9</strain>
    </source>
</reference>
<dbReference type="Proteomes" id="UP000252357">
    <property type="component" value="Unassembled WGS sequence"/>
</dbReference>
<proteinExistence type="predicted"/>
<organism evidence="1 2">
    <name type="scientific">Parvibium lacunae</name>
    <dbReference type="NCBI Taxonomy" id="1888893"/>
    <lineage>
        <taxon>Bacteria</taxon>
        <taxon>Pseudomonadati</taxon>
        <taxon>Pseudomonadota</taxon>
        <taxon>Betaproteobacteria</taxon>
        <taxon>Burkholderiales</taxon>
        <taxon>Alcaligenaceae</taxon>
        <taxon>Parvibium</taxon>
    </lineage>
</organism>
<dbReference type="AlphaFoldDB" id="A0A368L4Z3"/>
<evidence type="ECO:0000313" key="1">
    <source>
        <dbReference type="EMBL" id="RCS58585.1"/>
    </source>
</evidence>
<sequence>MIASPCRQICDIHPDTGWCVGCLRSLAEIAAWGSASESQRQQIWLQLTDRAQHPCHQSAVSAPLKSSL</sequence>
<dbReference type="EMBL" id="QPGB01000002">
    <property type="protein sequence ID" value="RCS58585.1"/>
    <property type="molecule type" value="Genomic_DNA"/>
</dbReference>
<name>A0A368L4Z3_9BURK</name>